<dbReference type="AlphaFoldDB" id="A0A8T4LA91"/>
<protein>
    <submittedName>
        <fullName evidence="2">Class I SAM-dependent methyltransferase</fullName>
    </submittedName>
</protein>
<dbReference type="Pfam" id="PF08241">
    <property type="entry name" value="Methyltransf_11"/>
    <property type="match status" value="1"/>
</dbReference>
<dbReference type="GO" id="GO:0032259">
    <property type="term" value="P:methylation"/>
    <property type="evidence" value="ECO:0007669"/>
    <property type="project" value="UniProtKB-KW"/>
</dbReference>
<dbReference type="EMBL" id="JAGVWE010000006">
    <property type="protein sequence ID" value="MBS3063597.1"/>
    <property type="molecule type" value="Genomic_DNA"/>
</dbReference>
<dbReference type="InterPro" id="IPR013216">
    <property type="entry name" value="Methyltransf_11"/>
</dbReference>
<name>A0A8T4LA91_9ARCH</name>
<gene>
    <name evidence="2" type="ORF">J4203_07080</name>
</gene>
<dbReference type="PANTHER" id="PTHR43591">
    <property type="entry name" value="METHYLTRANSFERASE"/>
    <property type="match status" value="1"/>
</dbReference>
<accession>A0A8T4LA91</accession>
<dbReference type="InterPro" id="IPR029063">
    <property type="entry name" value="SAM-dependent_MTases_sf"/>
</dbReference>
<dbReference type="CDD" id="cd02440">
    <property type="entry name" value="AdoMet_MTases"/>
    <property type="match status" value="1"/>
</dbReference>
<dbReference type="Gene3D" id="3.40.50.150">
    <property type="entry name" value="Vaccinia Virus protein VP39"/>
    <property type="match status" value="1"/>
</dbReference>
<keyword evidence="2" id="KW-0808">Transferase</keyword>
<keyword evidence="2" id="KW-0489">Methyltransferase</keyword>
<evidence type="ECO:0000313" key="3">
    <source>
        <dbReference type="Proteomes" id="UP000678237"/>
    </source>
</evidence>
<feature type="domain" description="Methyltransferase type 11" evidence="1">
    <location>
        <begin position="55"/>
        <end position="154"/>
    </location>
</feature>
<reference evidence="2" key="1">
    <citation type="submission" date="2021-03" db="EMBL/GenBank/DDBJ databases">
        <authorList>
            <person name="Jaffe A."/>
        </authorList>
    </citation>
    <scope>NUCLEOTIDE SEQUENCE</scope>
    <source>
        <strain evidence="2">RIFCSPLOWO2_01_FULL_58_19</strain>
    </source>
</reference>
<evidence type="ECO:0000313" key="2">
    <source>
        <dbReference type="EMBL" id="MBS3063597.1"/>
    </source>
</evidence>
<comment type="caution">
    <text evidence="2">The sequence shown here is derived from an EMBL/GenBank/DDBJ whole genome shotgun (WGS) entry which is preliminary data.</text>
</comment>
<dbReference type="GO" id="GO:0008757">
    <property type="term" value="F:S-adenosylmethionine-dependent methyltransferase activity"/>
    <property type="evidence" value="ECO:0007669"/>
    <property type="project" value="InterPro"/>
</dbReference>
<dbReference type="SUPFAM" id="SSF53335">
    <property type="entry name" value="S-adenosyl-L-methionine-dependent methyltransferases"/>
    <property type="match status" value="1"/>
</dbReference>
<reference evidence="2" key="2">
    <citation type="submission" date="2021-05" db="EMBL/GenBank/DDBJ databases">
        <title>Protein family content uncovers lineage relationships and bacterial pathway maintenance mechanisms in DPANN archaea.</title>
        <authorList>
            <person name="Castelle C.J."/>
            <person name="Meheust R."/>
            <person name="Jaffe A.L."/>
            <person name="Seitz K."/>
            <person name="Gong X."/>
            <person name="Baker B.J."/>
            <person name="Banfield J.F."/>
        </authorList>
    </citation>
    <scope>NUCLEOTIDE SEQUENCE</scope>
    <source>
        <strain evidence="2">RIFCSPLOWO2_01_FULL_58_19</strain>
    </source>
</reference>
<organism evidence="2 3">
    <name type="scientific">Candidatus Iainarchaeum sp</name>
    <dbReference type="NCBI Taxonomy" id="3101447"/>
    <lineage>
        <taxon>Archaea</taxon>
        <taxon>Candidatus Iainarchaeota</taxon>
        <taxon>Candidatus Iainarchaeia</taxon>
        <taxon>Candidatus Iainarchaeales</taxon>
        <taxon>Candidatus Iainarchaeaceae</taxon>
        <taxon>Candidatus Iainarchaeum</taxon>
    </lineage>
</organism>
<dbReference type="PANTHER" id="PTHR43591:SF24">
    <property type="entry name" value="2-METHOXY-6-POLYPRENYL-1,4-BENZOQUINOL METHYLASE, MITOCHONDRIAL"/>
    <property type="match status" value="1"/>
</dbReference>
<sequence>MDFSDAEIKVINEVFHDIEADAYDCSHDEIFVGEKKTAQDIFSRFFAGAAKQVILDIGSGTGFVPSTLNACRPTGSALICGDISLQMLKKSREKQVKGFSTGISFVKLDADYLPFASRSFDAIILFSVLHHLPDYGRSLQEASRVLKEGGRLFILHEPNKRFSQNGLLVAFSRLVGYARGLAAEVRPRQGKKGRSIYDRFRAAIQTRLSLPKTLTDAEIQALVDIHSPTAAGKLDKGRGFLVENLVSGLNNECIVEYQLTKNFFCKADDSQGLLRLFASLFSLLFPADGYIMHLVLKKQNRVAGVGK</sequence>
<proteinExistence type="predicted"/>
<evidence type="ECO:0000259" key="1">
    <source>
        <dbReference type="Pfam" id="PF08241"/>
    </source>
</evidence>
<dbReference type="Proteomes" id="UP000678237">
    <property type="component" value="Unassembled WGS sequence"/>
</dbReference>